<gene>
    <name evidence="1" type="ORF">F4820DRAFT_424960</name>
</gene>
<dbReference type="Proteomes" id="UP001497700">
    <property type="component" value="Unassembled WGS sequence"/>
</dbReference>
<dbReference type="EMBL" id="MU393492">
    <property type="protein sequence ID" value="KAI4864080.1"/>
    <property type="molecule type" value="Genomic_DNA"/>
</dbReference>
<reference evidence="1 2" key="1">
    <citation type="journal article" date="2022" name="New Phytol.">
        <title>Ecological generalism drives hyperdiversity of secondary metabolite gene clusters in xylarialean endophytes.</title>
        <authorList>
            <person name="Franco M.E.E."/>
            <person name="Wisecaver J.H."/>
            <person name="Arnold A.E."/>
            <person name="Ju Y.M."/>
            <person name="Slot J.C."/>
            <person name="Ahrendt S."/>
            <person name="Moore L.P."/>
            <person name="Eastman K.E."/>
            <person name="Scott K."/>
            <person name="Konkel Z."/>
            <person name="Mondo S.J."/>
            <person name="Kuo A."/>
            <person name="Hayes R.D."/>
            <person name="Haridas S."/>
            <person name="Andreopoulos B."/>
            <person name="Riley R."/>
            <person name="LaButti K."/>
            <person name="Pangilinan J."/>
            <person name="Lipzen A."/>
            <person name="Amirebrahimi M."/>
            <person name="Yan J."/>
            <person name="Adam C."/>
            <person name="Keymanesh K."/>
            <person name="Ng V."/>
            <person name="Louie K."/>
            <person name="Northen T."/>
            <person name="Drula E."/>
            <person name="Henrissat B."/>
            <person name="Hsieh H.M."/>
            <person name="Youens-Clark K."/>
            <person name="Lutzoni F."/>
            <person name="Miadlikowska J."/>
            <person name="Eastwood D.C."/>
            <person name="Hamelin R.C."/>
            <person name="Grigoriev I.V."/>
            <person name="U'Ren J.M."/>
        </authorList>
    </citation>
    <scope>NUCLEOTIDE SEQUENCE [LARGE SCALE GENOMIC DNA]</scope>
    <source>
        <strain evidence="1 2">CBS 119005</strain>
    </source>
</reference>
<evidence type="ECO:0000313" key="1">
    <source>
        <dbReference type="EMBL" id="KAI4864080.1"/>
    </source>
</evidence>
<accession>A0ACB9YZC2</accession>
<sequence>MFTTFVGMAPGAAESSAPASPEAPQPPKPRPKRSQVARACDWCRVHRIKCDNHLPCSNCQKRRGQCSQGAIEVRTLPHAYRKIERLENRVRELELELEHERLGSKGASIGLNTPLTTPPSMASCGGSGPESTGGTFGPPSDHGNPERKRLEGIHIRATRSQQETWYGPSSLFYFIRRVNTFLNTSLRQARPINHMLPDSTNKLYDGPNQNSGKDQSHRSFPTPGGFSVTQGDYLTPTQEEYFIGLFWQSYHTSIPVLDEVAFKEHYQSLWTTSGRERKPSALVDIVIALCVQYGVALQPGSGQGGGSAEILKLDSHDATIAGRWHFQRCQSLLTSELENPTVFTLQCHILSTVYLCSGAFPNMSDSTCTLAVRTAFMLGLHVDPPPEMPQREREMRKRLWWTLFVLDSKISMKLGRPFLIDQADTTCGVPGDDREIATASGTILAPLGEDVTWLTFNIHNVRLFQTARTAYTAFYKKQLETPSVSSDQMSEEDEGKIIESHAEYLAPYVERMEDWVKNVPSAIKTKRQDNGIPFSTDCTALDIEQFASLWLQRQRLLLELMYHNLCINLFRPFIRFSPPSMPTPGADRLAAECAGHAIQLTRIMHQVLSSTSILTGWHEAFQWQWNAVMSLIGFVIAYPHDAATPAARSAIDLTSSVFEIFGKSLASAASATAISRDLSAQADMLTRMPSNEQQELMQKVEESPLTVGSWGTSGDETLVSSTNPTAVQTPTNAWSYDDGMSAAAPMHHMLAESMDMAFPMDAQDFQMFPWLNMSGDPAIQWAYYQQQV</sequence>
<keyword evidence="2" id="KW-1185">Reference proteome</keyword>
<comment type="caution">
    <text evidence="1">The sequence shown here is derived from an EMBL/GenBank/DDBJ whole genome shotgun (WGS) entry which is preliminary data.</text>
</comment>
<protein>
    <submittedName>
        <fullName evidence="1">Fungal-specific transcription factor domain-containing protein</fullName>
    </submittedName>
</protein>
<proteinExistence type="predicted"/>
<name>A0ACB9YZC2_9PEZI</name>
<evidence type="ECO:0000313" key="2">
    <source>
        <dbReference type="Proteomes" id="UP001497700"/>
    </source>
</evidence>
<organism evidence="1 2">
    <name type="scientific">Hypoxylon rubiginosum</name>
    <dbReference type="NCBI Taxonomy" id="110542"/>
    <lineage>
        <taxon>Eukaryota</taxon>
        <taxon>Fungi</taxon>
        <taxon>Dikarya</taxon>
        <taxon>Ascomycota</taxon>
        <taxon>Pezizomycotina</taxon>
        <taxon>Sordariomycetes</taxon>
        <taxon>Xylariomycetidae</taxon>
        <taxon>Xylariales</taxon>
        <taxon>Hypoxylaceae</taxon>
        <taxon>Hypoxylon</taxon>
    </lineage>
</organism>